<organism evidence="4">
    <name type="scientific">Hymenolepis diminuta</name>
    <name type="common">Rat tapeworm</name>
    <dbReference type="NCBI Taxonomy" id="6216"/>
    <lineage>
        <taxon>Eukaryota</taxon>
        <taxon>Metazoa</taxon>
        <taxon>Spiralia</taxon>
        <taxon>Lophotrochozoa</taxon>
        <taxon>Platyhelminthes</taxon>
        <taxon>Cestoda</taxon>
        <taxon>Eucestoda</taxon>
        <taxon>Cyclophyllidea</taxon>
        <taxon>Hymenolepididae</taxon>
        <taxon>Hymenolepis</taxon>
    </lineage>
</organism>
<dbReference type="EMBL" id="UYSG01011226">
    <property type="protein sequence ID" value="VDL61479.1"/>
    <property type="molecule type" value="Genomic_DNA"/>
</dbReference>
<sequence length="180" mass="21139">MGFSKRNSNFSPFLHARINSEKELNDICRRDFIRFSETYAHMKWESIDSETTYVPSFYKPKYGLDEKRDKVMKVVKSKAFQRLPFTRNAFLFNEAVSFVNPLSSLSVNVHTDIPVENKENSSQRTPPPRKKNATHKLLNPQSPESGEKEMKFKEIFQKKLPSFERLNRSQPFEERNTKAV</sequence>
<dbReference type="WBParaSite" id="HDID_0000916301-mRNA-1">
    <property type="protein sequence ID" value="HDID_0000916301-mRNA-1"/>
    <property type="gene ID" value="HDID_0000916301"/>
</dbReference>
<protein>
    <submittedName>
        <fullName evidence="4">TPX2 domain-containing protein</fullName>
    </submittedName>
</protein>
<feature type="region of interest" description="Disordered" evidence="1">
    <location>
        <begin position="114"/>
        <end position="150"/>
    </location>
</feature>
<evidence type="ECO:0000256" key="1">
    <source>
        <dbReference type="SAM" id="MobiDB-lite"/>
    </source>
</evidence>
<evidence type="ECO:0000313" key="2">
    <source>
        <dbReference type="EMBL" id="VDL61479.1"/>
    </source>
</evidence>
<reference evidence="2 3" key="2">
    <citation type="submission" date="2018-11" db="EMBL/GenBank/DDBJ databases">
        <authorList>
            <consortium name="Pathogen Informatics"/>
        </authorList>
    </citation>
    <scope>NUCLEOTIDE SEQUENCE [LARGE SCALE GENOMIC DNA]</scope>
</reference>
<gene>
    <name evidence="2" type="ORF">HDID_LOCUS9161</name>
</gene>
<reference evidence="4" key="1">
    <citation type="submission" date="2017-02" db="UniProtKB">
        <authorList>
            <consortium name="WormBaseParasite"/>
        </authorList>
    </citation>
    <scope>IDENTIFICATION</scope>
</reference>
<evidence type="ECO:0000313" key="3">
    <source>
        <dbReference type="Proteomes" id="UP000274504"/>
    </source>
</evidence>
<proteinExistence type="predicted"/>
<evidence type="ECO:0000313" key="4">
    <source>
        <dbReference type="WBParaSite" id="HDID_0000916301-mRNA-1"/>
    </source>
</evidence>
<accession>A0A0R3SUI5</accession>
<name>A0A0R3SUI5_HYMDI</name>
<dbReference type="Proteomes" id="UP000274504">
    <property type="component" value="Unassembled WGS sequence"/>
</dbReference>
<dbReference type="OrthoDB" id="6307012at2759"/>
<dbReference type="AlphaFoldDB" id="A0A0R3SUI5"/>